<protein>
    <submittedName>
        <fullName evidence="9">Glucose/galactose transporter</fullName>
    </submittedName>
</protein>
<feature type="transmembrane region" description="Helical" evidence="8">
    <location>
        <begin position="411"/>
        <end position="431"/>
    </location>
</feature>
<feature type="transmembrane region" description="Helical" evidence="8">
    <location>
        <begin position="317"/>
        <end position="335"/>
    </location>
</feature>
<dbReference type="EMBL" id="CP003349">
    <property type="protein sequence ID" value="AFD06506.1"/>
    <property type="molecule type" value="Genomic_DNA"/>
</dbReference>
<comment type="subcellular location">
    <subcellularLocation>
        <location evidence="2">Cell inner membrane</location>
        <topology evidence="2">Multi-pass membrane protein</topology>
    </subcellularLocation>
</comment>
<dbReference type="RefSeq" id="WP_014679733.1">
    <property type="nucleotide sequence ID" value="NC_017770.1"/>
</dbReference>
<evidence type="ECO:0000313" key="10">
    <source>
        <dbReference type="Proteomes" id="UP000007590"/>
    </source>
</evidence>
<feature type="transmembrane region" description="Helical" evidence="8">
    <location>
        <begin position="149"/>
        <end position="171"/>
    </location>
</feature>
<dbReference type="InterPro" id="IPR005964">
    <property type="entry name" value="Glc/Gal_transptr_bac"/>
</dbReference>
<dbReference type="PANTHER" id="PTHR43702">
    <property type="entry name" value="L-FUCOSE-PROTON SYMPORTER"/>
    <property type="match status" value="1"/>
</dbReference>
<dbReference type="AlphaFoldDB" id="H8KVK3"/>
<comment type="similarity">
    <text evidence="3">Belongs to the major facilitator superfamily. FHS transporter (TC 2.A.1.7) family.</text>
</comment>
<sequence length="442" mass="47810">MSDSSTSTLAPQRDTQPVSRGLFSPIVIIGVLFFMFGFVTWLNGTLIQFFDLVGEQALLIPFAFFIAYFVLALPSSYILKVTGYKNGMALGLFIMAIGCSLFIPAATTRTFGLFLTGLFIQASGMALLQTACNPYVSILGPIESAANRISIMGICNKLAGIFTIFLGAVILKNATKIEEQLKVTTDAVLKNTMLQELASRLIITYIVLTIVLVVLAIAIKMSSLPEITMEEDEADNSTVASRSSIFQYPHVWLGFICIFVYVGAEVMAGDVIGLYGKSSNIPLEVTKFFTPATLVAMLVGYIVGIITIPKYISQDKALRICAILGAVFTVGAYFASGYMAIAMIVLLGLANSLMWPAIFPLGIDGLGKFTKVGAAILIMGIAGGAIIPLIYGGLYNPKAIFSFLYSPSIDYKLAFLICTFPCYLYILYYAVAGHKVKNPKYL</sequence>
<keyword evidence="5 8" id="KW-0812">Transmembrane</keyword>
<feature type="transmembrane region" description="Helical" evidence="8">
    <location>
        <begin position="21"/>
        <end position="42"/>
    </location>
</feature>
<comment type="function">
    <text evidence="1">Intake of glucose and galactose.</text>
</comment>
<feature type="transmembrane region" description="Helical" evidence="8">
    <location>
        <begin position="57"/>
        <end position="79"/>
    </location>
</feature>
<dbReference type="eggNOG" id="COG0738">
    <property type="taxonomic scope" value="Bacteria"/>
</dbReference>
<gene>
    <name evidence="9" type="ordered locus">Solca_1421</name>
</gene>
<keyword evidence="10" id="KW-1185">Reference proteome</keyword>
<evidence type="ECO:0000256" key="8">
    <source>
        <dbReference type="SAM" id="Phobius"/>
    </source>
</evidence>
<dbReference type="OrthoDB" id="9786665at2"/>
<dbReference type="Proteomes" id="UP000007590">
    <property type="component" value="Chromosome"/>
</dbReference>
<dbReference type="InterPro" id="IPR036259">
    <property type="entry name" value="MFS_trans_sf"/>
</dbReference>
<feature type="transmembrane region" description="Helical" evidence="8">
    <location>
        <begin position="341"/>
        <end position="360"/>
    </location>
</feature>
<dbReference type="SUPFAM" id="SSF103473">
    <property type="entry name" value="MFS general substrate transporter"/>
    <property type="match status" value="1"/>
</dbReference>
<dbReference type="HOGENOM" id="CLU_028452_2_2_10"/>
<dbReference type="CDD" id="cd17394">
    <property type="entry name" value="MFS_FucP_like"/>
    <property type="match status" value="1"/>
</dbReference>
<dbReference type="InterPro" id="IPR011701">
    <property type="entry name" value="MFS"/>
</dbReference>
<evidence type="ECO:0000256" key="7">
    <source>
        <dbReference type="ARBA" id="ARBA00023136"/>
    </source>
</evidence>
<dbReference type="Pfam" id="PF07690">
    <property type="entry name" value="MFS_1"/>
    <property type="match status" value="1"/>
</dbReference>
<dbReference type="KEGG" id="scn:Solca_1421"/>
<name>H8KVK3_SOLCM</name>
<dbReference type="InterPro" id="IPR050375">
    <property type="entry name" value="MFS_TsgA-like"/>
</dbReference>
<feature type="transmembrane region" description="Helical" evidence="8">
    <location>
        <begin position="251"/>
        <end position="276"/>
    </location>
</feature>
<dbReference type="PANTHER" id="PTHR43702:SF12">
    <property type="entry name" value="N-ACETYL GLUCOSAMINE TRANSPORTER NAGP"/>
    <property type="match status" value="1"/>
</dbReference>
<feature type="transmembrane region" description="Helical" evidence="8">
    <location>
        <begin position="86"/>
        <end position="105"/>
    </location>
</feature>
<feature type="transmembrane region" description="Helical" evidence="8">
    <location>
        <begin position="372"/>
        <end position="391"/>
    </location>
</feature>
<proteinExistence type="inferred from homology"/>
<evidence type="ECO:0000256" key="1">
    <source>
        <dbReference type="ARBA" id="ARBA00003321"/>
    </source>
</evidence>
<accession>H8KVK3</accession>
<evidence type="ECO:0000256" key="5">
    <source>
        <dbReference type="ARBA" id="ARBA00022692"/>
    </source>
</evidence>
<evidence type="ECO:0000256" key="4">
    <source>
        <dbReference type="ARBA" id="ARBA00022475"/>
    </source>
</evidence>
<dbReference type="GO" id="GO:0005354">
    <property type="term" value="F:galactose transmembrane transporter activity"/>
    <property type="evidence" value="ECO:0007669"/>
    <property type="project" value="InterPro"/>
</dbReference>
<evidence type="ECO:0000313" key="9">
    <source>
        <dbReference type="EMBL" id="AFD06506.1"/>
    </source>
</evidence>
<keyword evidence="7 8" id="KW-0472">Membrane</keyword>
<organism evidence="9 10">
    <name type="scientific">Solitalea canadensis (strain ATCC 29591 / DSM 3403 / JCM 21819 / LMG 8368 / NBRC 15130 / NCIMB 12057 / USAM 9D)</name>
    <name type="common">Flexibacter canadensis</name>
    <dbReference type="NCBI Taxonomy" id="929556"/>
    <lineage>
        <taxon>Bacteria</taxon>
        <taxon>Pseudomonadati</taxon>
        <taxon>Bacteroidota</taxon>
        <taxon>Sphingobacteriia</taxon>
        <taxon>Sphingobacteriales</taxon>
        <taxon>Sphingobacteriaceae</taxon>
        <taxon>Solitalea</taxon>
    </lineage>
</organism>
<keyword evidence="4" id="KW-1003">Cell membrane</keyword>
<keyword evidence="6 8" id="KW-1133">Transmembrane helix</keyword>
<evidence type="ECO:0000256" key="2">
    <source>
        <dbReference type="ARBA" id="ARBA00004429"/>
    </source>
</evidence>
<dbReference type="GO" id="GO:0055056">
    <property type="term" value="F:D-glucose transmembrane transporter activity"/>
    <property type="evidence" value="ECO:0007669"/>
    <property type="project" value="InterPro"/>
</dbReference>
<dbReference type="GO" id="GO:0005886">
    <property type="term" value="C:plasma membrane"/>
    <property type="evidence" value="ECO:0007669"/>
    <property type="project" value="UniProtKB-SubCell"/>
</dbReference>
<feature type="transmembrane region" description="Helical" evidence="8">
    <location>
        <begin position="197"/>
        <end position="219"/>
    </location>
</feature>
<evidence type="ECO:0000256" key="3">
    <source>
        <dbReference type="ARBA" id="ARBA00009120"/>
    </source>
</evidence>
<dbReference type="Gene3D" id="1.20.1250.20">
    <property type="entry name" value="MFS general substrate transporter like domains"/>
    <property type="match status" value="2"/>
</dbReference>
<feature type="transmembrane region" description="Helical" evidence="8">
    <location>
        <begin position="288"/>
        <end position="308"/>
    </location>
</feature>
<reference evidence="9" key="1">
    <citation type="submission" date="2012-02" db="EMBL/GenBank/DDBJ databases">
        <title>The complete genome of Solitalea canadensis DSM 3403.</title>
        <authorList>
            <consortium name="US DOE Joint Genome Institute (JGI-PGF)"/>
            <person name="Lucas S."/>
            <person name="Copeland A."/>
            <person name="Lapidus A."/>
            <person name="Glavina del Rio T."/>
            <person name="Dalin E."/>
            <person name="Tice H."/>
            <person name="Bruce D."/>
            <person name="Goodwin L."/>
            <person name="Pitluck S."/>
            <person name="Peters L."/>
            <person name="Ovchinnikova G."/>
            <person name="Lu M."/>
            <person name="Kyrpides N."/>
            <person name="Mavromatis K."/>
            <person name="Ivanova N."/>
            <person name="Brettin T."/>
            <person name="Detter J.C."/>
            <person name="Han C."/>
            <person name="Larimer F."/>
            <person name="Land M."/>
            <person name="Hauser L."/>
            <person name="Markowitz V."/>
            <person name="Cheng J.-F."/>
            <person name="Hugenholtz P."/>
            <person name="Woyke T."/>
            <person name="Wu D."/>
            <person name="Spring S."/>
            <person name="Schroeder M."/>
            <person name="Kopitz M."/>
            <person name="Brambilla E."/>
            <person name="Klenk H.-P."/>
            <person name="Eisen J.A."/>
        </authorList>
    </citation>
    <scope>NUCLEOTIDE SEQUENCE</scope>
    <source>
        <strain evidence="9">DSM 3403</strain>
    </source>
</reference>
<dbReference type="STRING" id="929556.Solca_1421"/>
<evidence type="ECO:0000256" key="6">
    <source>
        <dbReference type="ARBA" id="ARBA00022989"/>
    </source>
</evidence>
<dbReference type="GO" id="GO:1904659">
    <property type="term" value="P:D-glucose transmembrane transport"/>
    <property type="evidence" value="ECO:0007669"/>
    <property type="project" value="InterPro"/>
</dbReference>
<dbReference type="NCBIfam" id="TIGR01272">
    <property type="entry name" value="gluP"/>
    <property type="match status" value="1"/>
</dbReference>